<keyword evidence="7" id="KW-0141">cGMP biosynthesis</keyword>
<dbReference type="GO" id="GO:0006355">
    <property type="term" value="P:regulation of DNA-templated transcription"/>
    <property type="evidence" value="ECO:0007669"/>
    <property type="project" value="InterPro"/>
</dbReference>
<dbReference type="InterPro" id="IPR001932">
    <property type="entry name" value="PPM-type_phosphatase-like_dom"/>
</dbReference>
<dbReference type="PROSITE" id="PS50112">
    <property type="entry name" value="PAS"/>
    <property type="match status" value="1"/>
</dbReference>
<dbReference type="PROSITE" id="PS50113">
    <property type="entry name" value="PAC"/>
    <property type="match status" value="1"/>
</dbReference>
<dbReference type="Gene3D" id="3.30.565.10">
    <property type="entry name" value="Histidine kinase-like ATPase, C-terminal domain"/>
    <property type="match status" value="1"/>
</dbReference>
<feature type="domain" description="PAC" evidence="11">
    <location>
        <begin position="233"/>
        <end position="283"/>
    </location>
</feature>
<comment type="function">
    <text evidence="8">Putative oxygen sensor; modulates the activity of FixJ, a transcriptional activator of nitrogen fixation fixK gene. FixL probably acts as a kinase that phosphorylates FixJ.</text>
</comment>
<feature type="domain" description="PAS" evidence="10">
    <location>
        <begin position="156"/>
        <end position="209"/>
    </location>
</feature>
<proteinExistence type="predicted"/>
<dbReference type="Pfam" id="PF00989">
    <property type="entry name" value="PAS"/>
    <property type="match status" value="1"/>
</dbReference>
<dbReference type="SMART" id="SM00091">
    <property type="entry name" value="PAS"/>
    <property type="match status" value="2"/>
</dbReference>
<comment type="caution">
    <text evidence="12">The sequence shown here is derived from an EMBL/GenBank/DDBJ whole genome shotgun (WGS) entry which is preliminary data.</text>
</comment>
<keyword evidence="2" id="KW-0808">Transferase</keyword>
<dbReference type="Gene3D" id="3.60.40.10">
    <property type="entry name" value="PPM-type phosphatase domain"/>
    <property type="match status" value="1"/>
</dbReference>
<dbReference type="InterPro" id="IPR042463">
    <property type="entry name" value="HNOB_dom_associated_sf"/>
</dbReference>
<dbReference type="InterPro" id="IPR011645">
    <property type="entry name" value="HNOB_dom_associated"/>
</dbReference>
<evidence type="ECO:0000256" key="9">
    <source>
        <dbReference type="ARBA" id="ARBA00070616"/>
    </source>
</evidence>
<evidence type="ECO:0000256" key="1">
    <source>
        <dbReference type="ARBA" id="ARBA00012202"/>
    </source>
</evidence>
<dbReference type="RefSeq" id="WP_194116076.1">
    <property type="nucleotide sequence ID" value="NZ_JADFUA010000004.1"/>
</dbReference>
<dbReference type="GO" id="GO:0004383">
    <property type="term" value="F:guanylate cyclase activity"/>
    <property type="evidence" value="ECO:0007669"/>
    <property type="project" value="UniProtKB-EC"/>
</dbReference>
<dbReference type="SMART" id="SM00331">
    <property type="entry name" value="PP2C_SIG"/>
    <property type="match status" value="1"/>
</dbReference>
<dbReference type="GO" id="GO:0016791">
    <property type="term" value="F:phosphatase activity"/>
    <property type="evidence" value="ECO:0007669"/>
    <property type="project" value="TreeGrafter"/>
</dbReference>
<dbReference type="SUPFAM" id="SSF81606">
    <property type="entry name" value="PP2C-like"/>
    <property type="match status" value="1"/>
</dbReference>
<dbReference type="EC" id="4.6.1.2" evidence="1"/>
<gene>
    <name evidence="12" type="ORF">INR99_09335</name>
</gene>
<dbReference type="GO" id="GO:0005524">
    <property type="term" value="F:ATP binding"/>
    <property type="evidence" value="ECO:0007669"/>
    <property type="project" value="UniProtKB-KW"/>
</dbReference>
<keyword evidence="13" id="KW-1185">Reference proteome</keyword>
<dbReference type="AlphaFoldDB" id="A0A8J7FKT6"/>
<keyword evidence="5" id="KW-0378">Hydrolase</keyword>
<evidence type="ECO:0000259" key="11">
    <source>
        <dbReference type="PROSITE" id="PS50113"/>
    </source>
</evidence>
<evidence type="ECO:0000256" key="2">
    <source>
        <dbReference type="ARBA" id="ARBA00022679"/>
    </source>
</evidence>
<dbReference type="Gene3D" id="3.30.450.20">
    <property type="entry name" value="PAS domain"/>
    <property type="match status" value="1"/>
</dbReference>
<evidence type="ECO:0000313" key="12">
    <source>
        <dbReference type="EMBL" id="MBE9609555.1"/>
    </source>
</evidence>
<dbReference type="CDD" id="cd16936">
    <property type="entry name" value="HATPase_RsbW-like"/>
    <property type="match status" value="1"/>
</dbReference>
<dbReference type="FunFam" id="3.30.450.20:FF:000060">
    <property type="entry name" value="Sensor protein FixL"/>
    <property type="match status" value="1"/>
</dbReference>
<evidence type="ECO:0000256" key="8">
    <source>
        <dbReference type="ARBA" id="ARBA00059827"/>
    </source>
</evidence>
<organism evidence="12 13">
    <name type="scientific">Chitinilyticum piscinae</name>
    <dbReference type="NCBI Taxonomy" id="2866724"/>
    <lineage>
        <taxon>Bacteria</taxon>
        <taxon>Pseudomonadati</taxon>
        <taxon>Pseudomonadota</taxon>
        <taxon>Betaproteobacteria</taxon>
        <taxon>Neisseriales</taxon>
        <taxon>Chitinibacteraceae</taxon>
        <taxon>Chitinilyticum</taxon>
    </lineage>
</organism>
<dbReference type="Proteomes" id="UP000604481">
    <property type="component" value="Unassembled WGS sequence"/>
</dbReference>
<dbReference type="Pfam" id="PF07701">
    <property type="entry name" value="HNOBA"/>
    <property type="match status" value="2"/>
</dbReference>
<keyword evidence="6" id="KW-0067">ATP-binding</keyword>
<reference evidence="12 13" key="1">
    <citation type="submission" date="2020-10" db="EMBL/GenBank/DDBJ databases">
        <title>The genome sequence of Chitinilyticum litopenaei 4Y14.</title>
        <authorList>
            <person name="Liu Y."/>
        </authorList>
    </citation>
    <scope>NUCLEOTIDE SEQUENCE [LARGE SCALE GENOMIC DNA]</scope>
    <source>
        <strain evidence="12 13">4Y14</strain>
    </source>
</reference>
<dbReference type="InterPro" id="IPR036457">
    <property type="entry name" value="PPM-type-like_dom_sf"/>
</dbReference>
<dbReference type="PANTHER" id="PTHR43156">
    <property type="entry name" value="STAGE II SPORULATION PROTEIN E-RELATED"/>
    <property type="match status" value="1"/>
</dbReference>
<evidence type="ECO:0000256" key="4">
    <source>
        <dbReference type="ARBA" id="ARBA00022777"/>
    </source>
</evidence>
<dbReference type="InterPro" id="IPR036890">
    <property type="entry name" value="HATPase_C_sf"/>
</dbReference>
<dbReference type="EMBL" id="JADFUA010000004">
    <property type="protein sequence ID" value="MBE9609555.1"/>
    <property type="molecule type" value="Genomic_DNA"/>
</dbReference>
<dbReference type="InterPro" id="IPR000700">
    <property type="entry name" value="PAS-assoc_C"/>
</dbReference>
<dbReference type="SUPFAM" id="SSF55785">
    <property type="entry name" value="PYP-like sensor domain (PAS domain)"/>
    <property type="match status" value="1"/>
</dbReference>
<accession>A0A8J7FKT6</accession>
<keyword evidence="3" id="KW-0547">Nucleotide-binding</keyword>
<name>A0A8J7FKT6_9NEIS</name>
<dbReference type="Pfam" id="PF13581">
    <property type="entry name" value="HATPase_c_2"/>
    <property type="match status" value="1"/>
</dbReference>
<dbReference type="CDD" id="cd00130">
    <property type="entry name" value="PAS"/>
    <property type="match status" value="1"/>
</dbReference>
<dbReference type="Gene3D" id="3.30.450.260">
    <property type="entry name" value="Haem NO binding associated domain"/>
    <property type="match status" value="1"/>
</dbReference>
<sequence>MTRNVQLSVTALDALFPFHFVIDQALRLQSWGPSLPRLLPELAQGQSLVEYVSIQRPKLDSLDAAQILARQHMLFVLRRRSDGLQLRGQFMPLEEQQALLFAGTPWLSDTADLKKHHLALNDFAVHDATADLLQVLQQEKTSLQETASMAERLREQRLMLQSILNTAADAIITINQHGIIETFNPAAEQMFGWQAQEVIGRNVSLLMPEPHASQHDGYIAAFLCGSGRNLLGQRREVLALRRNGESFPAELSLSSIEHSGSTHFTGILRDISRRKAQEAALEAARTRELHIGHEIQQSLLFGKPLAVPGMEIAAFTQPSQGIDGDFFDFFPIEPGCFDIVTGDVMGKGIAAAMIGAAFKHQYNRLMAELLAPALACGTTPPVCGIVNELHERITPELQRLESFVTLTFARIDLRSNRLQYVNAGHPESLLIDASGTVRQLQGEHLPIGIARNETYTPCELSFCPGDLLLIYSDGVTEARNQQGELLGKEPVIALMSALHKLGLPAAIILQRLRLLVDQHEASHRRSDDFTALAMLRCEGSRWHSQEYPRKMLALAPLRDWLLQMASLPVERLDGLILASVEVATNIIRHVSAHLVDASFVVRLSQNDSSVTVEFYYVGDTFDPGTAPEPDFSGNSEGGFGLFIIRESVDRVSYLTPAEQVNLIRLETSRESAPAKHHTP</sequence>
<evidence type="ECO:0000259" key="10">
    <source>
        <dbReference type="PROSITE" id="PS50112"/>
    </source>
</evidence>
<dbReference type="Pfam" id="PF07228">
    <property type="entry name" value="SpoIIE"/>
    <property type="match status" value="1"/>
</dbReference>
<evidence type="ECO:0000313" key="13">
    <source>
        <dbReference type="Proteomes" id="UP000604481"/>
    </source>
</evidence>
<keyword evidence="4" id="KW-0418">Kinase</keyword>
<dbReference type="NCBIfam" id="TIGR00229">
    <property type="entry name" value="sensory_box"/>
    <property type="match status" value="1"/>
</dbReference>
<dbReference type="GO" id="GO:0016301">
    <property type="term" value="F:kinase activity"/>
    <property type="evidence" value="ECO:0007669"/>
    <property type="project" value="UniProtKB-KW"/>
</dbReference>
<evidence type="ECO:0000256" key="3">
    <source>
        <dbReference type="ARBA" id="ARBA00022741"/>
    </source>
</evidence>
<evidence type="ECO:0000256" key="7">
    <source>
        <dbReference type="ARBA" id="ARBA00023293"/>
    </source>
</evidence>
<evidence type="ECO:0000256" key="6">
    <source>
        <dbReference type="ARBA" id="ARBA00022840"/>
    </source>
</evidence>
<dbReference type="InterPro" id="IPR003594">
    <property type="entry name" value="HATPase_dom"/>
</dbReference>
<dbReference type="InterPro" id="IPR035965">
    <property type="entry name" value="PAS-like_dom_sf"/>
</dbReference>
<dbReference type="InterPro" id="IPR013767">
    <property type="entry name" value="PAS_fold"/>
</dbReference>
<evidence type="ECO:0000256" key="5">
    <source>
        <dbReference type="ARBA" id="ARBA00022801"/>
    </source>
</evidence>
<dbReference type="InterPro" id="IPR000014">
    <property type="entry name" value="PAS"/>
</dbReference>
<protein>
    <recommendedName>
        <fullName evidence="9">Sensor protein FixL</fullName>
        <ecNumber evidence="1">4.6.1.2</ecNumber>
    </recommendedName>
</protein>
<dbReference type="PANTHER" id="PTHR43156:SF2">
    <property type="entry name" value="STAGE II SPORULATION PROTEIN E"/>
    <property type="match status" value="1"/>
</dbReference>
<dbReference type="InterPro" id="IPR052016">
    <property type="entry name" value="Bact_Sigma-Reg"/>
</dbReference>